<comment type="caution">
    <text evidence="4">The sequence shown here is derived from an EMBL/GenBank/DDBJ whole genome shotgun (WGS) entry which is preliminary data.</text>
</comment>
<evidence type="ECO:0000256" key="3">
    <source>
        <dbReference type="SAM" id="SignalP"/>
    </source>
</evidence>
<evidence type="ECO:0008006" key="6">
    <source>
        <dbReference type="Google" id="ProtNLM"/>
    </source>
</evidence>
<evidence type="ECO:0000256" key="1">
    <source>
        <dbReference type="SAM" id="MobiDB-lite"/>
    </source>
</evidence>
<keyword evidence="5" id="KW-1185">Reference proteome</keyword>
<reference evidence="4" key="1">
    <citation type="submission" date="2022-10" db="EMBL/GenBank/DDBJ databases">
        <title>Culturing micro-colonial fungi from biological soil crusts in the Mojave desert and describing Neophaeococcomyces mojavensis, and introducing the new genera and species Taxawa tesnikishii.</title>
        <authorList>
            <person name="Kurbessoian T."/>
            <person name="Stajich J.E."/>
        </authorList>
    </citation>
    <scope>NUCLEOTIDE SEQUENCE</scope>
    <source>
        <strain evidence="4">TK_1</strain>
    </source>
</reference>
<keyword evidence="2" id="KW-0812">Transmembrane</keyword>
<keyword evidence="3" id="KW-0732">Signal</keyword>
<gene>
    <name evidence="4" type="ORF">H2201_004025</name>
</gene>
<keyword evidence="2" id="KW-0472">Membrane</keyword>
<feature type="transmembrane region" description="Helical" evidence="2">
    <location>
        <begin position="174"/>
        <end position="197"/>
    </location>
</feature>
<feature type="chain" id="PRO_5046619668" description="Extracellular membrane protein CFEM domain-containing protein" evidence="3">
    <location>
        <begin position="16"/>
        <end position="198"/>
    </location>
</feature>
<feature type="signal peptide" evidence="3">
    <location>
        <begin position="1"/>
        <end position="15"/>
    </location>
</feature>
<keyword evidence="2" id="KW-1133">Transmembrane helix</keyword>
<sequence>MYSLFLLALPFLASAEPVYRPALEVRQSTVQEVCGSGGVDCGDGWCCFAGNTCASATGGFGEKQCLTSIGDTTLTIVAFPYRSEAAQSLSYPTEAASSLGAVLSSATRVAPFSSDLAAFSSDLASLTSGFASLSRTLSQYPTITGPMSGGDATTQPRSGGGDADAAAGLRAPGLVVFAGTAAVWVVAGLAGGAWVLAH</sequence>
<dbReference type="EMBL" id="JAPDRL010000024">
    <property type="protein sequence ID" value="KAJ9665901.1"/>
    <property type="molecule type" value="Genomic_DNA"/>
</dbReference>
<protein>
    <recommendedName>
        <fullName evidence="6">Extracellular membrane protein CFEM domain-containing protein</fullName>
    </recommendedName>
</protein>
<accession>A0ABQ9NXX6</accession>
<evidence type="ECO:0000313" key="4">
    <source>
        <dbReference type="EMBL" id="KAJ9665901.1"/>
    </source>
</evidence>
<dbReference type="Proteomes" id="UP001172684">
    <property type="component" value="Unassembled WGS sequence"/>
</dbReference>
<name>A0ABQ9NXX6_9PEZI</name>
<proteinExistence type="predicted"/>
<feature type="region of interest" description="Disordered" evidence="1">
    <location>
        <begin position="142"/>
        <end position="164"/>
    </location>
</feature>
<organism evidence="4 5">
    <name type="scientific">Coniosporium apollinis</name>
    <dbReference type="NCBI Taxonomy" id="61459"/>
    <lineage>
        <taxon>Eukaryota</taxon>
        <taxon>Fungi</taxon>
        <taxon>Dikarya</taxon>
        <taxon>Ascomycota</taxon>
        <taxon>Pezizomycotina</taxon>
        <taxon>Dothideomycetes</taxon>
        <taxon>Dothideomycetes incertae sedis</taxon>
        <taxon>Coniosporium</taxon>
    </lineage>
</organism>
<evidence type="ECO:0000313" key="5">
    <source>
        <dbReference type="Proteomes" id="UP001172684"/>
    </source>
</evidence>
<evidence type="ECO:0000256" key="2">
    <source>
        <dbReference type="SAM" id="Phobius"/>
    </source>
</evidence>